<protein>
    <submittedName>
        <fullName evidence="3">Oxidoreductase, NAD-binding Rossmann fold family protein</fullName>
    </submittedName>
</protein>
<dbReference type="PANTHER" id="PTHR43818">
    <property type="entry name" value="BCDNA.GH03377"/>
    <property type="match status" value="1"/>
</dbReference>
<evidence type="ECO:0000313" key="4">
    <source>
        <dbReference type="Proteomes" id="UP000027850"/>
    </source>
</evidence>
<dbReference type="PANTHER" id="PTHR43818:SF5">
    <property type="entry name" value="OXIDOREDUCTASE FAMILY PROTEIN"/>
    <property type="match status" value="1"/>
</dbReference>
<dbReference type="InterPro" id="IPR036291">
    <property type="entry name" value="NAD(P)-bd_dom_sf"/>
</dbReference>
<evidence type="ECO:0000259" key="2">
    <source>
        <dbReference type="Pfam" id="PF19051"/>
    </source>
</evidence>
<dbReference type="InterPro" id="IPR050463">
    <property type="entry name" value="Gfo/Idh/MocA_oxidrdct_glycsds"/>
</dbReference>
<feature type="domain" description="Gfo/Idh/MocA-like oxidoreductase bacterial type C-terminal" evidence="2">
    <location>
        <begin position="196"/>
        <end position="262"/>
    </location>
</feature>
<dbReference type="EMBL" id="JNHK01000092">
    <property type="protein sequence ID" value="KDS35890.1"/>
    <property type="molecule type" value="Genomic_DNA"/>
</dbReference>
<dbReference type="Pfam" id="PF01408">
    <property type="entry name" value="GFO_IDH_MocA"/>
    <property type="match status" value="1"/>
</dbReference>
<sequence length="444" mass="50655">MITRRNFLKTSVAVLATGLANPVAWSETTFSGSVLGANDRIHVGLIGCKNMGWSNLSDFLKHPEIECVALCDIDQNVLKERAAEVEKLQNKKPNLFSDYRRLLEMKELDIVIIGTPDHWHCLQFIDACSAGKDVYVEKPIANYIAECDAMVAAAKRYQRVTTVGQQQRSGSHWKTMIDYINTGKLGRIARVDVWANFNYAALGRKRLDSTVPAGVDYEMWQGPAKKRPFNNQHFHGSWRMFWNYGGGLMTDWGVHLIDMVLWGMNIKSMPRRVMAFGGNYAFPDDCHETFDTQNVIYEFDSFVMNWSHSGGTQTGPYNRNYGMAFKGTNGTLVADRDSWEIIPEWNDEAKQPRILESIKVRSDYRDHIDHVFRFIDCVKTRDFETPCTIENGSLCAKYAHLGNIAARSGEMLVYDDLKKSFIQGKNANGYLKPDYRSPWKFPSF</sequence>
<dbReference type="Gene3D" id="3.30.360.10">
    <property type="entry name" value="Dihydrodipicolinate Reductase, domain 2"/>
    <property type="match status" value="1"/>
</dbReference>
<dbReference type="Pfam" id="PF19051">
    <property type="entry name" value="GFO_IDH_MocA_C2"/>
    <property type="match status" value="2"/>
</dbReference>
<accession>A0AB34LDE3</accession>
<comment type="caution">
    <text evidence="3">The sequence shown here is derived from an EMBL/GenBank/DDBJ whole genome shotgun (WGS) entry which is preliminary data.</text>
</comment>
<dbReference type="InterPro" id="IPR000683">
    <property type="entry name" value="Gfo/Idh/MocA-like_OxRdtase_N"/>
</dbReference>
<dbReference type="Gene3D" id="3.40.50.720">
    <property type="entry name" value="NAD(P)-binding Rossmann-like Domain"/>
    <property type="match status" value="1"/>
</dbReference>
<feature type="domain" description="Gfo/Idh/MocA-like oxidoreductase N-terminal" evidence="1">
    <location>
        <begin position="41"/>
        <end position="164"/>
    </location>
</feature>
<evidence type="ECO:0000259" key="1">
    <source>
        <dbReference type="Pfam" id="PF01408"/>
    </source>
</evidence>
<dbReference type="SUPFAM" id="SSF51735">
    <property type="entry name" value="NAD(P)-binding Rossmann-fold domains"/>
    <property type="match status" value="1"/>
</dbReference>
<dbReference type="AlphaFoldDB" id="A0AB34LDE3"/>
<evidence type="ECO:0000313" key="3">
    <source>
        <dbReference type="EMBL" id="KDS35890.1"/>
    </source>
</evidence>
<dbReference type="SUPFAM" id="SSF55347">
    <property type="entry name" value="Glyceraldehyde-3-phosphate dehydrogenase-like, C-terminal domain"/>
    <property type="match status" value="1"/>
</dbReference>
<organism evidence="3 4">
    <name type="scientific">Parabacteroides distasonis str. 3776 D15 i</name>
    <dbReference type="NCBI Taxonomy" id="1339342"/>
    <lineage>
        <taxon>Bacteria</taxon>
        <taxon>Pseudomonadati</taxon>
        <taxon>Bacteroidota</taxon>
        <taxon>Bacteroidia</taxon>
        <taxon>Bacteroidales</taxon>
        <taxon>Tannerellaceae</taxon>
        <taxon>Parabacteroides</taxon>
    </lineage>
</organism>
<dbReference type="PROSITE" id="PS51318">
    <property type="entry name" value="TAT"/>
    <property type="match status" value="1"/>
</dbReference>
<dbReference type="InterPro" id="IPR043906">
    <property type="entry name" value="Gfo/Idh/MocA_OxRdtase_bact_C"/>
</dbReference>
<gene>
    <name evidence="3" type="ORF">M091_1757</name>
</gene>
<reference evidence="3 4" key="1">
    <citation type="submission" date="2014-04" db="EMBL/GenBank/DDBJ databases">
        <authorList>
            <person name="Sears C."/>
            <person name="Carroll K."/>
            <person name="Sack B.R."/>
            <person name="Qadri F."/>
            <person name="Myers L.L."/>
            <person name="Chung G.-T."/>
            <person name="Escheverria P."/>
            <person name="Fraser C.M."/>
            <person name="Sadzewicz L."/>
            <person name="Shefchek K.A."/>
            <person name="Tallon L."/>
            <person name="Das S.P."/>
            <person name="Daugherty S."/>
            <person name="Mongodin E.F."/>
        </authorList>
    </citation>
    <scope>NUCLEOTIDE SEQUENCE [LARGE SCALE GENOMIC DNA]</scope>
    <source>
        <strain evidence="3 4">3776 D15 i</strain>
    </source>
</reference>
<dbReference type="InterPro" id="IPR006311">
    <property type="entry name" value="TAT_signal"/>
</dbReference>
<name>A0AB34LDE3_PARDI</name>
<proteinExistence type="predicted"/>
<feature type="domain" description="Gfo/Idh/MocA-like oxidoreductase bacterial type C-terminal" evidence="2">
    <location>
        <begin position="363"/>
        <end position="440"/>
    </location>
</feature>
<dbReference type="GO" id="GO:0000166">
    <property type="term" value="F:nucleotide binding"/>
    <property type="evidence" value="ECO:0007669"/>
    <property type="project" value="InterPro"/>
</dbReference>
<dbReference type="RefSeq" id="WP_036618562.1">
    <property type="nucleotide sequence ID" value="NZ_JNHK01000092.1"/>
</dbReference>
<dbReference type="Proteomes" id="UP000027850">
    <property type="component" value="Unassembled WGS sequence"/>
</dbReference>